<evidence type="ECO:0000256" key="2">
    <source>
        <dbReference type="ARBA" id="ARBA00023136"/>
    </source>
</evidence>
<keyword evidence="6" id="KW-1185">Reference proteome</keyword>
<feature type="compositionally biased region" description="Basic and acidic residues" evidence="3">
    <location>
        <begin position="1"/>
        <end position="10"/>
    </location>
</feature>
<feature type="compositionally biased region" description="Basic residues" evidence="3">
    <location>
        <begin position="122"/>
        <end position="132"/>
    </location>
</feature>
<organism evidence="5 6">
    <name type="scientific">Thermomonospora curvata (strain ATCC 19995 / DSM 43183 / JCM 3096 / KCTC 9072 / NBRC 15933 / NCIMB 10081 / Henssen B9)</name>
    <dbReference type="NCBI Taxonomy" id="471852"/>
    <lineage>
        <taxon>Bacteria</taxon>
        <taxon>Bacillati</taxon>
        <taxon>Actinomycetota</taxon>
        <taxon>Actinomycetes</taxon>
        <taxon>Streptosporangiales</taxon>
        <taxon>Thermomonosporaceae</taxon>
        <taxon>Thermomonospora</taxon>
    </lineage>
</organism>
<feature type="compositionally biased region" description="Basic and acidic residues" evidence="3">
    <location>
        <begin position="53"/>
        <end position="98"/>
    </location>
</feature>
<dbReference type="Proteomes" id="UP000001918">
    <property type="component" value="Chromosome"/>
</dbReference>
<dbReference type="PANTHER" id="PTHR37042">
    <property type="entry name" value="OUTER MEMBRANE PROTEIN RV1973"/>
    <property type="match status" value="1"/>
</dbReference>
<feature type="compositionally biased region" description="Polar residues" evidence="3">
    <location>
        <begin position="107"/>
        <end position="119"/>
    </location>
</feature>
<dbReference type="OrthoDB" id="3479005at2"/>
<reference evidence="5 6" key="1">
    <citation type="journal article" date="2011" name="Stand. Genomic Sci.">
        <title>Complete genome sequence of Thermomonospora curvata type strain (B9).</title>
        <authorList>
            <person name="Chertkov O."/>
            <person name="Sikorski J."/>
            <person name="Nolan M."/>
            <person name="Lapidus A."/>
            <person name="Lucas S."/>
            <person name="Del Rio T.G."/>
            <person name="Tice H."/>
            <person name="Cheng J.F."/>
            <person name="Goodwin L."/>
            <person name="Pitluck S."/>
            <person name="Liolios K."/>
            <person name="Ivanova N."/>
            <person name="Mavromatis K."/>
            <person name="Mikhailova N."/>
            <person name="Ovchinnikova G."/>
            <person name="Pati A."/>
            <person name="Chen A."/>
            <person name="Palaniappan K."/>
            <person name="Djao O.D."/>
            <person name="Land M."/>
            <person name="Hauser L."/>
            <person name="Chang Y.J."/>
            <person name="Jeffries C.D."/>
            <person name="Brettin T."/>
            <person name="Han C."/>
            <person name="Detter J.C."/>
            <person name="Rohde M."/>
            <person name="Goker M."/>
            <person name="Woyke T."/>
            <person name="Bristow J."/>
            <person name="Eisen J.A."/>
            <person name="Markowitz V."/>
            <person name="Hugenholtz P."/>
            <person name="Klenk H.P."/>
            <person name="Kyrpides N.C."/>
        </authorList>
    </citation>
    <scope>NUCLEOTIDE SEQUENCE [LARGE SCALE GENOMIC DNA]</scope>
    <source>
        <strain evidence="6">ATCC 19995 / DSM 43183 / JCM 3096 / KCTC 9072 / NBRC 15933 / NCIMB 10081 / Henssen B9</strain>
    </source>
</reference>
<dbReference type="RefSeq" id="WP_012854137.1">
    <property type="nucleotide sequence ID" value="NC_013510.1"/>
</dbReference>
<feature type="region of interest" description="Disordered" evidence="3">
    <location>
        <begin position="298"/>
        <end position="338"/>
    </location>
</feature>
<accession>D1AD44</accession>
<dbReference type="HOGENOM" id="CLU_821186_0_0_11"/>
<dbReference type="PANTHER" id="PTHR37042:SF4">
    <property type="entry name" value="OUTER MEMBRANE PROTEIN RV1973"/>
    <property type="match status" value="1"/>
</dbReference>
<dbReference type="EMBL" id="CP001738">
    <property type="protein sequence ID" value="ACY99353.1"/>
    <property type="molecule type" value="Genomic_DNA"/>
</dbReference>
<keyword evidence="2 4" id="KW-0472">Membrane</keyword>
<dbReference type="Gene3D" id="3.10.450.50">
    <property type="match status" value="1"/>
</dbReference>
<dbReference type="AlphaFoldDB" id="D1AD44"/>
<evidence type="ECO:0008006" key="7">
    <source>
        <dbReference type="Google" id="ProtNLM"/>
    </source>
</evidence>
<evidence type="ECO:0000313" key="6">
    <source>
        <dbReference type="Proteomes" id="UP000001918"/>
    </source>
</evidence>
<sequence length="338" mass="36532">MTAKTSKDAAEDAEGAAAEGRPDAAAKARPARKKVRRVRVIEVIDDGEDDDLRDVLEVLDRQEEPGEGAERADRDGREAAETEADRTVEDKTEDKTEAEAEDGNASPAGSDTESEQAGSKTKPLKKPAKVKPKPAEDVPARRASLFGLPAVPAAVAVVLIAALATLSIVLWRSQHELSQREEARREVIKVVTDYGNAVLSYDRTDLKNSVERAHSFLTGDALTKARQIDIDQLQKSLDESRFSVTSKTSQVYVAGVDDMFASAVLVFDITFQSTSGTQEVKRNYLSLSLVRQDGTWKISQQKPAGRESDGTTDVTDLEGGQNTGGSKDTGGKEDKSKD</sequence>
<dbReference type="GO" id="GO:0016020">
    <property type="term" value="C:membrane"/>
    <property type="evidence" value="ECO:0007669"/>
    <property type="project" value="UniProtKB-SubCell"/>
</dbReference>
<feature type="compositionally biased region" description="Acidic residues" evidence="3">
    <location>
        <begin position="43"/>
        <end position="52"/>
    </location>
</feature>
<gene>
    <name evidence="5" type="ordered locus">Tcur_3822</name>
</gene>
<feature type="region of interest" description="Disordered" evidence="3">
    <location>
        <begin position="1"/>
        <end position="137"/>
    </location>
</feature>
<feature type="compositionally biased region" description="Basic and acidic residues" evidence="3">
    <location>
        <begin position="329"/>
        <end position="338"/>
    </location>
</feature>
<keyword evidence="4" id="KW-1133">Transmembrane helix</keyword>
<proteinExistence type="predicted"/>
<evidence type="ECO:0000256" key="4">
    <source>
        <dbReference type="SAM" id="Phobius"/>
    </source>
</evidence>
<feature type="compositionally biased region" description="Basic residues" evidence="3">
    <location>
        <begin position="29"/>
        <end position="38"/>
    </location>
</feature>
<feature type="transmembrane region" description="Helical" evidence="4">
    <location>
        <begin position="150"/>
        <end position="171"/>
    </location>
</feature>
<dbReference type="STRING" id="471852.Tcur_3822"/>
<comment type="subcellular location">
    <subcellularLocation>
        <location evidence="1">Membrane</location>
    </subcellularLocation>
</comment>
<evidence type="ECO:0000256" key="1">
    <source>
        <dbReference type="ARBA" id="ARBA00004370"/>
    </source>
</evidence>
<keyword evidence="4" id="KW-0812">Transmembrane</keyword>
<dbReference type="KEGG" id="tcu:Tcur_3822"/>
<protein>
    <recommendedName>
        <fullName evidence="7">Mce-associated membrane protein</fullName>
    </recommendedName>
</protein>
<evidence type="ECO:0000256" key="3">
    <source>
        <dbReference type="SAM" id="MobiDB-lite"/>
    </source>
</evidence>
<evidence type="ECO:0000313" key="5">
    <source>
        <dbReference type="EMBL" id="ACY99353.1"/>
    </source>
</evidence>
<name>D1AD44_THECD</name>